<reference evidence="1" key="1">
    <citation type="submission" date="2023-04" db="EMBL/GenBank/DDBJ databases">
        <title>Draft Genome sequencing of Naganishia species isolated from polar environments using Oxford Nanopore Technology.</title>
        <authorList>
            <person name="Leo P."/>
            <person name="Venkateswaran K."/>
        </authorList>
    </citation>
    <scope>NUCLEOTIDE SEQUENCE</scope>
    <source>
        <strain evidence="1">MNA-CCFEE 5261</strain>
    </source>
</reference>
<organism evidence="1 2">
    <name type="scientific">Naganishia cerealis</name>
    <dbReference type="NCBI Taxonomy" id="610337"/>
    <lineage>
        <taxon>Eukaryota</taxon>
        <taxon>Fungi</taxon>
        <taxon>Dikarya</taxon>
        <taxon>Basidiomycota</taxon>
        <taxon>Agaricomycotina</taxon>
        <taxon>Tremellomycetes</taxon>
        <taxon>Filobasidiales</taxon>
        <taxon>Filobasidiaceae</taxon>
        <taxon>Naganishia</taxon>
    </lineage>
</organism>
<dbReference type="EMBL" id="JASBWR010000026">
    <property type="protein sequence ID" value="KAJ9107006.1"/>
    <property type="molecule type" value="Genomic_DNA"/>
</dbReference>
<gene>
    <name evidence="1" type="ORF">QFC19_002874</name>
</gene>
<protein>
    <submittedName>
        <fullName evidence="1">Uncharacterized protein</fullName>
    </submittedName>
</protein>
<evidence type="ECO:0000313" key="1">
    <source>
        <dbReference type="EMBL" id="KAJ9107006.1"/>
    </source>
</evidence>
<name>A0ACC2W828_9TREE</name>
<proteinExistence type="predicted"/>
<comment type="caution">
    <text evidence="1">The sequence shown here is derived from an EMBL/GenBank/DDBJ whole genome shotgun (WGS) entry which is preliminary data.</text>
</comment>
<evidence type="ECO:0000313" key="2">
    <source>
        <dbReference type="Proteomes" id="UP001241377"/>
    </source>
</evidence>
<accession>A0ACC2W828</accession>
<keyword evidence="2" id="KW-1185">Reference proteome</keyword>
<sequence length="333" mass="37756">MSDEISARAAEHDHLLQAIEAIDYAPPTLSEIKKQQAASQKRLEADDKRLKALEATTKKEYKEWVEIRDRTHKRIWTKISHPRSNKEILSSKEQKEEKEYLDAFREEQKLRAEKETLGKQVKEIEGEIQGEITNESRAFALLQQADRTMTLAARSLAQAEDASQWDMFGGGAMMDMMERSALADAQRQADTARMLVGQARTLQPAIQGLRVLDMPQGNLMSDMFFDNVLTDYAFHQKIQAAVGRQRQVQKELRTMCGQSQGHLNALKDRGRTAEAELNGTRKRLEEVRREIMTRAGEPLPSYQPRANGPPPPIDAPASYHGNPFADALIMRSE</sequence>
<dbReference type="Proteomes" id="UP001241377">
    <property type="component" value="Unassembled WGS sequence"/>
</dbReference>